<dbReference type="InterPro" id="IPR055389">
    <property type="entry name" value="AraA_N"/>
</dbReference>
<dbReference type="PANTHER" id="PTHR38464:SF1">
    <property type="entry name" value="L-ARABINOSE ISOMERASE"/>
    <property type="match status" value="1"/>
</dbReference>
<keyword evidence="4 9" id="KW-0413">Isomerase</keyword>
<dbReference type="Pfam" id="PF24856">
    <property type="entry name" value="AraA_central"/>
    <property type="match status" value="1"/>
</dbReference>
<dbReference type="InterPro" id="IPR004216">
    <property type="entry name" value="Fuc/Ara_isomerase_C"/>
</dbReference>
<dbReference type="InterPro" id="IPR003762">
    <property type="entry name" value="Lara_isomerase"/>
</dbReference>
<gene>
    <name evidence="9" type="ORF">CVV64_21780</name>
</gene>
<evidence type="ECO:0000256" key="2">
    <source>
        <dbReference type="ARBA" id="ARBA00022935"/>
    </source>
</evidence>
<name>A0A2N1PH33_9BACT</name>
<organism evidence="9 10">
    <name type="scientific">Candidatus Wallbacteria bacterium HGW-Wallbacteria-1</name>
    <dbReference type="NCBI Taxonomy" id="2013854"/>
    <lineage>
        <taxon>Bacteria</taxon>
        <taxon>Candidatus Walliibacteriota</taxon>
    </lineage>
</organism>
<dbReference type="Pfam" id="PF11762">
    <property type="entry name" value="Arabinose_Iso_C"/>
    <property type="match status" value="1"/>
</dbReference>
<dbReference type="GO" id="GO:0019569">
    <property type="term" value="P:L-arabinose catabolic process to D-xylulose 5-phosphate"/>
    <property type="evidence" value="ECO:0007669"/>
    <property type="project" value="TreeGrafter"/>
</dbReference>
<keyword evidence="5" id="KW-0119">Carbohydrate metabolism</keyword>
<reference evidence="9 10" key="1">
    <citation type="journal article" date="2017" name="ISME J.">
        <title>Potential for microbial H2 and metal transformations associated with novel bacteria and archaea in deep terrestrial subsurface sediments.</title>
        <authorList>
            <person name="Hernsdorf A.W."/>
            <person name="Amano Y."/>
            <person name="Miyakawa K."/>
            <person name="Ise K."/>
            <person name="Suzuki Y."/>
            <person name="Anantharaman K."/>
            <person name="Probst A."/>
            <person name="Burstein D."/>
            <person name="Thomas B.C."/>
            <person name="Banfield J.F."/>
        </authorList>
    </citation>
    <scope>NUCLEOTIDE SEQUENCE [LARGE SCALE GENOMIC DNA]</scope>
    <source>
        <strain evidence="9">HGW-Wallbacteria-1</strain>
    </source>
</reference>
<evidence type="ECO:0000256" key="5">
    <source>
        <dbReference type="ARBA" id="ARBA00023277"/>
    </source>
</evidence>
<evidence type="ECO:0000256" key="3">
    <source>
        <dbReference type="ARBA" id="ARBA00023211"/>
    </source>
</evidence>
<evidence type="ECO:0000256" key="4">
    <source>
        <dbReference type="ARBA" id="ARBA00023235"/>
    </source>
</evidence>
<keyword evidence="1" id="KW-0479">Metal-binding</keyword>
<dbReference type="CDD" id="cd00578">
    <property type="entry name" value="L-fuc_L-ara-isomerases"/>
    <property type="match status" value="1"/>
</dbReference>
<keyword evidence="2" id="KW-0054">Arabinose catabolism</keyword>
<dbReference type="GO" id="GO:0008733">
    <property type="term" value="F:L-arabinose isomerase activity"/>
    <property type="evidence" value="ECO:0007669"/>
    <property type="project" value="InterPro"/>
</dbReference>
<feature type="non-terminal residue" evidence="9">
    <location>
        <position position="1"/>
    </location>
</feature>
<dbReference type="Proteomes" id="UP000233256">
    <property type="component" value="Unassembled WGS sequence"/>
</dbReference>
<dbReference type="AlphaFoldDB" id="A0A2N1PH33"/>
<dbReference type="InterPro" id="IPR009015">
    <property type="entry name" value="Fucose_isomerase_N/cen_sf"/>
</dbReference>
<evidence type="ECO:0000259" key="8">
    <source>
        <dbReference type="Pfam" id="PF24856"/>
    </source>
</evidence>
<dbReference type="Gene3D" id="3.40.50.10940">
    <property type="match status" value="1"/>
</dbReference>
<dbReference type="GO" id="GO:0046872">
    <property type="term" value="F:metal ion binding"/>
    <property type="evidence" value="ECO:0007669"/>
    <property type="project" value="UniProtKB-KW"/>
</dbReference>
<dbReference type="SUPFAM" id="SSF50443">
    <property type="entry name" value="FucI/AraA C-terminal domain-like"/>
    <property type="match status" value="1"/>
</dbReference>
<dbReference type="EMBL" id="PGXC01000124">
    <property type="protein sequence ID" value="PKK87638.1"/>
    <property type="molecule type" value="Genomic_DNA"/>
</dbReference>
<feature type="domain" description="L-arabinose isomerase central" evidence="8">
    <location>
        <begin position="166"/>
        <end position="280"/>
    </location>
</feature>
<keyword evidence="3" id="KW-0464">Manganese</keyword>
<dbReference type="InterPro" id="IPR024664">
    <property type="entry name" value="Ara_Isoase_C"/>
</dbReference>
<proteinExistence type="predicted"/>
<dbReference type="InterPro" id="IPR055390">
    <property type="entry name" value="AraA_central"/>
</dbReference>
<dbReference type="SUPFAM" id="SSF53743">
    <property type="entry name" value="FucI/AraA N-terminal and middle domains"/>
    <property type="match status" value="1"/>
</dbReference>
<evidence type="ECO:0000259" key="6">
    <source>
        <dbReference type="Pfam" id="PF02610"/>
    </source>
</evidence>
<dbReference type="GO" id="GO:0005829">
    <property type="term" value="C:cytosol"/>
    <property type="evidence" value="ECO:0007669"/>
    <property type="project" value="TreeGrafter"/>
</dbReference>
<evidence type="ECO:0000313" key="10">
    <source>
        <dbReference type="Proteomes" id="UP000233256"/>
    </source>
</evidence>
<comment type="caution">
    <text evidence="9">The sequence shown here is derived from an EMBL/GenBank/DDBJ whole genome shotgun (WGS) entry which is preliminary data.</text>
</comment>
<feature type="domain" description="L-arabinose isomerase N-terminal" evidence="6">
    <location>
        <begin position="12"/>
        <end position="137"/>
    </location>
</feature>
<feature type="domain" description="L-arabinose isomerase C-terminal" evidence="7">
    <location>
        <begin position="287"/>
        <end position="428"/>
    </location>
</feature>
<dbReference type="PANTHER" id="PTHR38464">
    <property type="entry name" value="L-ARABINOSE ISOMERASE"/>
    <property type="match status" value="1"/>
</dbReference>
<evidence type="ECO:0000313" key="9">
    <source>
        <dbReference type="EMBL" id="PKK87638.1"/>
    </source>
</evidence>
<dbReference type="Pfam" id="PF02610">
    <property type="entry name" value="AraA_N"/>
    <property type="match status" value="1"/>
</dbReference>
<dbReference type="InterPro" id="IPR038583">
    <property type="entry name" value="AraA_N_sf"/>
</dbReference>
<evidence type="ECO:0000259" key="7">
    <source>
        <dbReference type="Pfam" id="PF11762"/>
    </source>
</evidence>
<accession>A0A2N1PH33</accession>
<protein>
    <submittedName>
        <fullName evidence="9">Arabinose isomerase</fullName>
    </submittedName>
</protein>
<sequence>FAREVIGKLSDRADITFKKAAKTRTQIEETVAEYNNGGYDGIMIIMLLYSPGFTLIGALRENRLPVMLANVQPLPVVTTDWDWSRLTTNQGIHGAQDTANMLLHAGIKPAIITEDWKSDAFKEFFTDWAKAAQTHNALKKMRLAVFGRMKGMGDIVGNDEKFYRMIGPEVFFEGIGDIYKLMQEVTDKQIAESIAEDKKNFQVDPKLTLERHQYAARMQLAFERFLIENRFNGFSANFGVFAEDGRFKQINMLAASNLMAKGYAYSNEGDVHTAALVGAGHILVGDAHFTEMYSLDYEKDSALMSHMGEGNWKIARKDRPIKLIDRELEIGGLDNPPTVVFSAQPGPGTLVSLAPLDDVDYRLVICNGSILDTPEYKNVPMTYFHFKPDTGIRSAMDNWMRYGGTHHQTLTLGTYGRRWEMLCDMLKIAYEKV</sequence>
<evidence type="ECO:0000256" key="1">
    <source>
        <dbReference type="ARBA" id="ARBA00022723"/>
    </source>
</evidence>